<dbReference type="RefSeq" id="WP_267028334.1">
    <property type="nucleotide sequence ID" value="NZ_JAIFZO010000002.1"/>
</dbReference>
<dbReference type="InterPro" id="IPR040788">
    <property type="entry name" value="HEPN_MAE_28990"/>
</dbReference>
<dbReference type="Pfam" id="PF18737">
    <property type="entry name" value="HEPN_MAE_28990"/>
    <property type="match status" value="1"/>
</dbReference>
<evidence type="ECO:0000313" key="3">
    <source>
        <dbReference type="Proteomes" id="UP001165590"/>
    </source>
</evidence>
<protein>
    <submittedName>
        <fullName evidence="2">MAE_28990/MAE_18760 family HEPN-like nuclease</fullName>
    </submittedName>
</protein>
<reference evidence="2" key="1">
    <citation type="journal article" date="2022" name="bioRxiv">
        <title>Discovery and biosynthetic assessment of Streptomyces ortus sp nov. isolated from a deep-sea sponge.</title>
        <authorList>
            <person name="Williams S.E."/>
        </authorList>
    </citation>
    <scope>NUCLEOTIDE SEQUENCE</scope>
    <source>
        <strain evidence="2">A15ISP2-DRY2</strain>
    </source>
</reference>
<evidence type="ECO:0000313" key="2">
    <source>
        <dbReference type="EMBL" id="MCX4235684.1"/>
    </source>
</evidence>
<dbReference type="Proteomes" id="UP001165590">
    <property type="component" value="Unassembled WGS sequence"/>
</dbReference>
<dbReference type="EMBL" id="JAIFZO010000002">
    <property type="protein sequence ID" value="MCX4235684.1"/>
    <property type="molecule type" value="Genomic_DNA"/>
</dbReference>
<evidence type="ECO:0000259" key="1">
    <source>
        <dbReference type="Pfam" id="PF18737"/>
    </source>
</evidence>
<keyword evidence="3" id="KW-1185">Reference proteome</keyword>
<accession>A0ABT3V9R4</accession>
<gene>
    <name evidence="2" type="ORF">K3769_23500</name>
</gene>
<proteinExistence type="predicted"/>
<sequence length="216" mass="24570">MTTIRTIDHLESSLTEDLKWRTHEMQLWEQVASSCRAHQVAGVLRGGLALVYAHWEGYVKEGARAYLEYISRKGLKVNELRSEIAAVALRAQLGRGEASKNSSAHTAIVDLLREADTLPANLPYVSSTIRTRSNLKFEVFADIMHSIGCDASRHEIYQSTIDKRLLRHRNDIAHGREEYVSLSDWIDIRDRVLVILKDVRSQISNAAANEEYRRKA</sequence>
<comment type="caution">
    <text evidence="2">The sequence shown here is derived from an EMBL/GenBank/DDBJ whole genome shotgun (WGS) entry which is preliminary data.</text>
</comment>
<feature type="domain" description="MAE-28990/MAE-18760-like HEPN" evidence="1">
    <location>
        <begin position="11"/>
        <end position="212"/>
    </location>
</feature>
<organism evidence="2 3">
    <name type="scientific">Streptomyces ortus</name>
    <dbReference type="NCBI Taxonomy" id="2867268"/>
    <lineage>
        <taxon>Bacteria</taxon>
        <taxon>Bacillati</taxon>
        <taxon>Actinomycetota</taxon>
        <taxon>Actinomycetes</taxon>
        <taxon>Kitasatosporales</taxon>
        <taxon>Streptomycetaceae</taxon>
        <taxon>Streptomyces</taxon>
    </lineage>
</organism>
<name>A0ABT3V9R4_9ACTN</name>